<comment type="caution">
    <text evidence="3">The sequence shown here is derived from an EMBL/GenBank/DDBJ whole genome shotgun (WGS) entry which is preliminary data.</text>
</comment>
<feature type="transmembrane region" description="Helical" evidence="2">
    <location>
        <begin position="193"/>
        <end position="218"/>
    </location>
</feature>
<dbReference type="PANTHER" id="PTHR34116:SF9">
    <property type="entry name" value="OS08G0346600 PROTEIN"/>
    <property type="match status" value="1"/>
</dbReference>
<proteinExistence type="predicted"/>
<evidence type="ECO:0000256" key="2">
    <source>
        <dbReference type="SAM" id="Phobius"/>
    </source>
</evidence>
<keyword evidence="2" id="KW-0472">Membrane</keyword>
<name>A0ABR2C9K1_9ROSI</name>
<keyword evidence="2" id="KW-0812">Transmembrane</keyword>
<sequence>MIFFSTIPLLKSATEFLLVAFITALLVLSLFCVCFILLIRVKSRSSRHLQNFNSLWTVRFLFVIFIAFWALTEAIRIPSFRHINFHPLFPKLTTPQQANFCKLHLVLSLGIFEPGFLVILLFLLDVSIKKTTPKGFFSIFYVFASCLPLFILQVYFVFLDVSKVRFPKFFYRSWFLYQNHHGDEPLVLCAYPFLSTILFGIFGVIYILSFLVSFWKVVSHVINKALKLRIYVLSFTILICLPLQVLLMGLSDLWTPDKPTHDLFTLSVFLTTFTCAVVGEGIVVIKPISDSLNAICGRVEQPPSEKSQGEISSAPPPAEDGVGAAVIV</sequence>
<dbReference type="PANTHER" id="PTHR34116">
    <property type="entry name" value="PLASMINOGEN ACTIVATOR INHIBITOR"/>
    <property type="match status" value="1"/>
</dbReference>
<feature type="transmembrane region" description="Helical" evidence="2">
    <location>
        <begin position="60"/>
        <end position="83"/>
    </location>
</feature>
<evidence type="ECO:0000256" key="1">
    <source>
        <dbReference type="SAM" id="MobiDB-lite"/>
    </source>
</evidence>
<feature type="transmembrane region" description="Helical" evidence="2">
    <location>
        <begin position="16"/>
        <end position="39"/>
    </location>
</feature>
<feature type="region of interest" description="Disordered" evidence="1">
    <location>
        <begin position="301"/>
        <end position="322"/>
    </location>
</feature>
<feature type="transmembrane region" description="Helical" evidence="2">
    <location>
        <begin position="103"/>
        <end position="124"/>
    </location>
</feature>
<keyword evidence="2" id="KW-1133">Transmembrane helix</keyword>
<dbReference type="EMBL" id="JBBPBM010000060">
    <property type="protein sequence ID" value="KAK8516093.1"/>
    <property type="molecule type" value="Genomic_DNA"/>
</dbReference>
<organism evidence="3 4">
    <name type="scientific">Hibiscus sabdariffa</name>
    <name type="common">roselle</name>
    <dbReference type="NCBI Taxonomy" id="183260"/>
    <lineage>
        <taxon>Eukaryota</taxon>
        <taxon>Viridiplantae</taxon>
        <taxon>Streptophyta</taxon>
        <taxon>Embryophyta</taxon>
        <taxon>Tracheophyta</taxon>
        <taxon>Spermatophyta</taxon>
        <taxon>Magnoliopsida</taxon>
        <taxon>eudicotyledons</taxon>
        <taxon>Gunneridae</taxon>
        <taxon>Pentapetalae</taxon>
        <taxon>rosids</taxon>
        <taxon>malvids</taxon>
        <taxon>Malvales</taxon>
        <taxon>Malvaceae</taxon>
        <taxon>Malvoideae</taxon>
        <taxon>Hibiscus</taxon>
    </lineage>
</organism>
<gene>
    <name evidence="3" type="ORF">V6N12_013502</name>
</gene>
<feature type="transmembrane region" description="Helical" evidence="2">
    <location>
        <begin position="136"/>
        <end position="158"/>
    </location>
</feature>
<feature type="transmembrane region" description="Helical" evidence="2">
    <location>
        <begin position="230"/>
        <end position="251"/>
    </location>
</feature>
<keyword evidence="4" id="KW-1185">Reference proteome</keyword>
<dbReference type="Proteomes" id="UP001472677">
    <property type="component" value="Unassembled WGS sequence"/>
</dbReference>
<accession>A0ABR2C9K1</accession>
<evidence type="ECO:0000313" key="4">
    <source>
        <dbReference type="Proteomes" id="UP001472677"/>
    </source>
</evidence>
<reference evidence="3 4" key="1">
    <citation type="journal article" date="2024" name="G3 (Bethesda)">
        <title>Genome assembly of Hibiscus sabdariffa L. provides insights into metabolisms of medicinal natural products.</title>
        <authorList>
            <person name="Kim T."/>
        </authorList>
    </citation>
    <scope>NUCLEOTIDE SEQUENCE [LARGE SCALE GENOMIC DNA]</scope>
    <source>
        <strain evidence="3">TK-2024</strain>
        <tissue evidence="3">Old leaves</tissue>
    </source>
</reference>
<protein>
    <submittedName>
        <fullName evidence="3">Uncharacterized protein</fullName>
    </submittedName>
</protein>
<feature type="transmembrane region" description="Helical" evidence="2">
    <location>
        <begin position="263"/>
        <end position="285"/>
    </location>
</feature>
<evidence type="ECO:0000313" key="3">
    <source>
        <dbReference type="EMBL" id="KAK8516093.1"/>
    </source>
</evidence>